<dbReference type="Proteomes" id="UP000236161">
    <property type="component" value="Unassembled WGS sequence"/>
</dbReference>
<protein>
    <submittedName>
        <fullName evidence="1">Uncharacterized protein</fullName>
    </submittedName>
</protein>
<dbReference type="AlphaFoldDB" id="A0A2I0B6U3"/>
<accession>A0A2I0B6U3</accession>
<proteinExistence type="predicted"/>
<evidence type="ECO:0000313" key="1">
    <source>
        <dbReference type="EMBL" id="PKA63516.1"/>
    </source>
</evidence>
<name>A0A2I0B6U3_9ASPA</name>
<keyword evidence="2" id="KW-1185">Reference proteome</keyword>
<dbReference type="EMBL" id="KZ451908">
    <property type="protein sequence ID" value="PKA63516.1"/>
    <property type="molecule type" value="Genomic_DNA"/>
</dbReference>
<gene>
    <name evidence="1" type="ORF">AXF42_Ash005411</name>
</gene>
<organism evidence="1 2">
    <name type="scientific">Apostasia shenzhenica</name>
    <dbReference type="NCBI Taxonomy" id="1088818"/>
    <lineage>
        <taxon>Eukaryota</taxon>
        <taxon>Viridiplantae</taxon>
        <taxon>Streptophyta</taxon>
        <taxon>Embryophyta</taxon>
        <taxon>Tracheophyta</taxon>
        <taxon>Spermatophyta</taxon>
        <taxon>Magnoliopsida</taxon>
        <taxon>Liliopsida</taxon>
        <taxon>Asparagales</taxon>
        <taxon>Orchidaceae</taxon>
        <taxon>Apostasioideae</taxon>
        <taxon>Apostasia</taxon>
    </lineage>
</organism>
<reference evidence="1 2" key="1">
    <citation type="journal article" date="2017" name="Nature">
        <title>The Apostasia genome and the evolution of orchids.</title>
        <authorList>
            <person name="Zhang G.Q."/>
            <person name="Liu K.W."/>
            <person name="Li Z."/>
            <person name="Lohaus R."/>
            <person name="Hsiao Y.Y."/>
            <person name="Niu S.C."/>
            <person name="Wang J.Y."/>
            <person name="Lin Y.C."/>
            <person name="Xu Q."/>
            <person name="Chen L.J."/>
            <person name="Yoshida K."/>
            <person name="Fujiwara S."/>
            <person name="Wang Z.W."/>
            <person name="Zhang Y.Q."/>
            <person name="Mitsuda N."/>
            <person name="Wang M."/>
            <person name="Liu G.H."/>
            <person name="Pecoraro L."/>
            <person name="Huang H.X."/>
            <person name="Xiao X.J."/>
            <person name="Lin M."/>
            <person name="Wu X.Y."/>
            <person name="Wu W.L."/>
            <person name="Chen Y.Y."/>
            <person name="Chang S.B."/>
            <person name="Sakamoto S."/>
            <person name="Ohme-Takagi M."/>
            <person name="Yagi M."/>
            <person name="Zeng S.J."/>
            <person name="Shen C.Y."/>
            <person name="Yeh C.M."/>
            <person name="Luo Y.B."/>
            <person name="Tsai W.C."/>
            <person name="Van de Peer Y."/>
            <person name="Liu Z.J."/>
        </authorList>
    </citation>
    <scope>NUCLEOTIDE SEQUENCE [LARGE SCALE GENOMIC DNA]</scope>
    <source>
        <strain evidence="2">cv. Shenzhen</strain>
        <tissue evidence="1">Stem</tissue>
    </source>
</reference>
<sequence>MGGKSLIFFSRYSHAILRQSTLFFRRRRTGSIGGLYDGDGGADGCGRRHRWVRWRRFAGGSDCSMADCVICHPNVQHRYLTLLRKCVILYSLECAVIV</sequence>
<evidence type="ECO:0000313" key="2">
    <source>
        <dbReference type="Proteomes" id="UP000236161"/>
    </source>
</evidence>